<dbReference type="InterPro" id="IPR037066">
    <property type="entry name" value="Plug_dom_sf"/>
</dbReference>
<dbReference type="Gene3D" id="2.170.130.10">
    <property type="entry name" value="TonB-dependent receptor, plug domain"/>
    <property type="match status" value="1"/>
</dbReference>
<dbReference type="InterPro" id="IPR057601">
    <property type="entry name" value="Oar-like_b-barrel"/>
</dbReference>
<dbReference type="EMBL" id="JACHEB010000002">
    <property type="protein sequence ID" value="MBB5327199.1"/>
    <property type="molecule type" value="Genomic_DNA"/>
</dbReference>
<evidence type="ECO:0000256" key="4">
    <source>
        <dbReference type="ARBA" id="ARBA00022692"/>
    </source>
</evidence>
<organism evidence="10 11">
    <name type="scientific">Tunturiibacter gelidiferens</name>
    <dbReference type="NCBI Taxonomy" id="3069689"/>
    <lineage>
        <taxon>Bacteria</taxon>
        <taxon>Pseudomonadati</taxon>
        <taxon>Acidobacteriota</taxon>
        <taxon>Terriglobia</taxon>
        <taxon>Terriglobales</taxon>
        <taxon>Acidobacteriaceae</taxon>
        <taxon>Tunturiibacter</taxon>
    </lineage>
</organism>
<sequence>MSIDKNEKAFVNLPSNVTGSSSYAQFPAASPTSRPFSDLASSLTSYLNRMGTPAASPSGDTMLSGNTTSPRKQWSLRSLLALIALAVMFTGTVFAQTTTGSIFGTVTDQSDGVIGRSTITATDMKTGISRTTQSNDSGNYSFPSVPAGDYTVSAQAQGFGTETQKGLHVDVNQSANATFRLSIGSTTESVTVTSGSTLVDTRESQLGETVDQKRIEDLPLNGRDVYSLVQLIPGVTSYSAQSAGGNQYGTTFSVNGTRTNQDSFYLDGAFDTSLFITGGNLIPNPDALQEFRLLTNNFDAEYGRFPGGVVNVITRSGGNAFHGSVYDYFRNSALNLKNYFNTTITPLKQNQFGATIGGPILHDKAFFFGSYEGLRIVTPTIIASNSLITPTPAEARGDFSALSPSQQPMISPGVPYSCNGVQGVICPNLLDPVSQNILKSVPLADPNTGLTPQQSASGNTTANQYLARIDYQLGSKHQLSGTFFQSRSNNTNPNQGGNQILSYSGGMSTDNQTNIAISDVWTISANKLNTFRPFYTLNHLNLTNLYSGNTWSDLGSQVGLGALPATQPQIAINGYWTMGMGSGGPDDLHQQSFGAEDTFDWSLGNHSVKFGGSYFWNRYAEQGEYLGTGEATFTGFATGNALSDFLLGRANTFRQNNGASHSLHNPAPALFAQDDWRITHRLTLDLGVRWEVFAPFVGQKNFGTFVPFEQSTRFPSAPLGLLTVGDPGVPDGIVKTQWKAFSPRVGFAYDVFGSGLTSLRGGYGIFYASRAVSLTTNPEQQPFILDNTIGDTPNLVTPYGPNGDPFPYVVNLQNPTFHSGGTLSGIPPNASSPYVQEYNLTLEQQFGQAWGLRVAYVGSLSRKFYVSRDENEPAYVPGASVSTDGLNARRPYQPTPSSYVFGAIVENDPAGNATYNALQATLTRRFTHGFSLLASYVWSKSIDITSVDPSNITLTLSNQNDISADRARSDYDVPQRFVASYLWSTPTVHRYGIIGKDILSNWQLNGITTLSTGSPFTITSGVDSNLDSVLTDRPNTVGNPLLDGGRSRTAKIHQFFNTTAFAQVPANVPYGNTRRNSLVGPGTINTDFSAFKNIPVFKESFLQFRAEFFNLFNNVNLTNPNGTLTSPLFGQISGSANARIIQFALKYNF</sequence>
<comment type="subcellular location">
    <subcellularLocation>
        <location evidence="1">Cell outer membrane</location>
        <topology evidence="1">Multi-pass membrane protein</topology>
    </subcellularLocation>
</comment>
<keyword evidence="7" id="KW-1133">Transmembrane helix</keyword>
<dbReference type="InterPro" id="IPR013784">
    <property type="entry name" value="Carb-bd-like_fold"/>
</dbReference>
<dbReference type="GO" id="GO:0009279">
    <property type="term" value="C:cell outer membrane"/>
    <property type="evidence" value="ECO:0007669"/>
    <property type="project" value="UniProtKB-SubCell"/>
</dbReference>
<keyword evidence="4 7" id="KW-0812">Transmembrane</keyword>
<dbReference type="Pfam" id="PF25183">
    <property type="entry name" value="OMP_b-brl_4"/>
    <property type="match status" value="1"/>
</dbReference>
<dbReference type="GO" id="GO:0030246">
    <property type="term" value="F:carbohydrate binding"/>
    <property type="evidence" value="ECO:0007669"/>
    <property type="project" value="InterPro"/>
</dbReference>
<evidence type="ECO:0000259" key="9">
    <source>
        <dbReference type="Pfam" id="PF25183"/>
    </source>
</evidence>
<keyword evidence="11" id="KW-1185">Reference proteome</keyword>
<evidence type="ECO:0000259" key="8">
    <source>
        <dbReference type="Pfam" id="PF07715"/>
    </source>
</evidence>
<proteinExistence type="predicted"/>
<comment type="caution">
    <text evidence="10">The sequence shown here is derived from an EMBL/GenBank/DDBJ whole genome shotgun (WGS) entry which is preliminary data.</text>
</comment>
<dbReference type="InterPro" id="IPR036942">
    <property type="entry name" value="Beta-barrel_TonB_sf"/>
</dbReference>
<keyword evidence="6" id="KW-0998">Cell outer membrane</keyword>
<dbReference type="RefSeq" id="WP_183973748.1">
    <property type="nucleotide sequence ID" value="NZ_JACHEB010000002.1"/>
</dbReference>
<dbReference type="SUPFAM" id="SSF49452">
    <property type="entry name" value="Starch-binding domain-like"/>
    <property type="match status" value="1"/>
</dbReference>
<evidence type="ECO:0000313" key="11">
    <source>
        <dbReference type="Proteomes" id="UP000535182"/>
    </source>
</evidence>
<evidence type="ECO:0000256" key="6">
    <source>
        <dbReference type="ARBA" id="ARBA00023237"/>
    </source>
</evidence>
<dbReference type="Proteomes" id="UP000535182">
    <property type="component" value="Unassembled WGS sequence"/>
</dbReference>
<keyword evidence="5 7" id="KW-0472">Membrane</keyword>
<dbReference type="Pfam" id="PF13620">
    <property type="entry name" value="CarboxypepD_reg"/>
    <property type="match status" value="1"/>
</dbReference>
<dbReference type="InterPro" id="IPR012910">
    <property type="entry name" value="Plug_dom"/>
</dbReference>
<feature type="transmembrane region" description="Helical" evidence="7">
    <location>
        <begin position="79"/>
        <end position="97"/>
    </location>
</feature>
<accession>A0A9X0QBJ8</accession>
<evidence type="ECO:0000256" key="1">
    <source>
        <dbReference type="ARBA" id="ARBA00004571"/>
    </source>
</evidence>
<keyword evidence="2" id="KW-0813">Transport</keyword>
<dbReference type="InterPro" id="IPR039426">
    <property type="entry name" value="TonB-dep_rcpt-like"/>
</dbReference>
<dbReference type="GO" id="GO:0015344">
    <property type="term" value="F:siderophore uptake transmembrane transporter activity"/>
    <property type="evidence" value="ECO:0007669"/>
    <property type="project" value="TreeGrafter"/>
</dbReference>
<feature type="domain" description="TonB-dependent transporter Oar-like beta-barrel" evidence="9">
    <location>
        <begin position="313"/>
        <end position="1142"/>
    </location>
</feature>
<dbReference type="SUPFAM" id="SSF56935">
    <property type="entry name" value="Porins"/>
    <property type="match status" value="1"/>
</dbReference>
<evidence type="ECO:0000256" key="7">
    <source>
        <dbReference type="SAM" id="Phobius"/>
    </source>
</evidence>
<evidence type="ECO:0000256" key="2">
    <source>
        <dbReference type="ARBA" id="ARBA00022448"/>
    </source>
</evidence>
<dbReference type="PANTHER" id="PTHR30069">
    <property type="entry name" value="TONB-DEPENDENT OUTER MEMBRANE RECEPTOR"/>
    <property type="match status" value="1"/>
</dbReference>
<evidence type="ECO:0000256" key="3">
    <source>
        <dbReference type="ARBA" id="ARBA00022452"/>
    </source>
</evidence>
<keyword evidence="3" id="KW-1134">Transmembrane beta strand</keyword>
<dbReference type="GO" id="GO:0044718">
    <property type="term" value="P:siderophore transmembrane transport"/>
    <property type="evidence" value="ECO:0007669"/>
    <property type="project" value="TreeGrafter"/>
</dbReference>
<protein>
    <recommendedName>
        <fullName evidence="12">TonB-dependent receptor</fullName>
    </recommendedName>
</protein>
<dbReference type="PANTHER" id="PTHR30069:SF46">
    <property type="entry name" value="OAR PROTEIN"/>
    <property type="match status" value="1"/>
</dbReference>
<name>A0A9X0QBJ8_9BACT</name>
<gene>
    <name evidence="10" type="ORF">HDF14_000804</name>
</gene>
<evidence type="ECO:0000313" key="10">
    <source>
        <dbReference type="EMBL" id="MBB5327199.1"/>
    </source>
</evidence>
<reference evidence="10 11" key="1">
    <citation type="submission" date="2020-08" db="EMBL/GenBank/DDBJ databases">
        <title>Genomic Encyclopedia of Type Strains, Phase IV (KMG-V): Genome sequencing to study the core and pangenomes of soil and plant-associated prokaryotes.</title>
        <authorList>
            <person name="Whitman W."/>
        </authorList>
    </citation>
    <scope>NUCLEOTIDE SEQUENCE [LARGE SCALE GENOMIC DNA]</scope>
    <source>
        <strain evidence="10 11">X5P2</strain>
    </source>
</reference>
<dbReference type="AlphaFoldDB" id="A0A9X0QBJ8"/>
<evidence type="ECO:0000256" key="5">
    <source>
        <dbReference type="ARBA" id="ARBA00023136"/>
    </source>
</evidence>
<dbReference type="Gene3D" id="2.60.40.1120">
    <property type="entry name" value="Carboxypeptidase-like, regulatory domain"/>
    <property type="match status" value="1"/>
</dbReference>
<evidence type="ECO:0008006" key="12">
    <source>
        <dbReference type="Google" id="ProtNLM"/>
    </source>
</evidence>
<feature type="domain" description="TonB-dependent receptor plug" evidence="8">
    <location>
        <begin position="209"/>
        <end position="309"/>
    </location>
</feature>
<dbReference type="Gene3D" id="2.40.170.20">
    <property type="entry name" value="TonB-dependent receptor, beta-barrel domain"/>
    <property type="match status" value="1"/>
</dbReference>
<dbReference type="Pfam" id="PF07715">
    <property type="entry name" value="Plug"/>
    <property type="match status" value="1"/>
</dbReference>